<dbReference type="PANTHER" id="PTHR24409:SF295">
    <property type="entry name" value="AZ2-RELATED"/>
    <property type="match status" value="1"/>
</dbReference>
<keyword evidence="9" id="KW-1185">Reference proteome</keyword>
<dbReference type="AlphaFoldDB" id="E4X6X4"/>
<dbReference type="SUPFAM" id="SSF57667">
    <property type="entry name" value="beta-beta-alpha zinc fingers"/>
    <property type="match status" value="3"/>
</dbReference>
<evidence type="ECO:0000259" key="7">
    <source>
        <dbReference type="PROSITE" id="PS50157"/>
    </source>
</evidence>
<feature type="domain" description="C2H2-type" evidence="7">
    <location>
        <begin position="197"/>
        <end position="225"/>
    </location>
</feature>
<dbReference type="GO" id="GO:0000981">
    <property type="term" value="F:DNA-binding transcription factor activity, RNA polymerase II-specific"/>
    <property type="evidence" value="ECO:0007669"/>
    <property type="project" value="TreeGrafter"/>
</dbReference>
<dbReference type="GO" id="GO:0000977">
    <property type="term" value="F:RNA polymerase II transcription regulatory region sequence-specific DNA binding"/>
    <property type="evidence" value="ECO:0007669"/>
    <property type="project" value="TreeGrafter"/>
</dbReference>
<organism evidence="8">
    <name type="scientific">Oikopleura dioica</name>
    <name type="common">Tunicate</name>
    <dbReference type="NCBI Taxonomy" id="34765"/>
    <lineage>
        <taxon>Eukaryota</taxon>
        <taxon>Metazoa</taxon>
        <taxon>Chordata</taxon>
        <taxon>Tunicata</taxon>
        <taxon>Appendicularia</taxon>
        <taxon>Copelata</taxon>
        <taxon>Oikopleuridae</taxon>
        <taxon>Oikopleura</taxon>
    </lineage>
</organism>
<evidence type="ECO:0000313" key="9">
    <source>
        <dbReference type="Proteomes" id="UP000001307"/>
    </source>
</evidence>
<feature type="compositionally biased region" description="Polar residues" evidence="6">
    <location>
        <begin position="25"/>
        <end position="37"/>
    </location>
</feature>
<feature type="domain" description="C2H2-type" evidence="7">
    <location>
        <begin position="134"/>
        <end position="162"/>
    </location>
</feature>
<feature type="domain" description="C2H2-type" evidence="7">
    <location>
        <begin position="168"/>
        <end position="191"/>
    </location>
</feature>
<dbReference type="PROSITE" id="PS00028">
    <property type="entry name" value="ZINC_FINGER_C2H2_1"/>
    <property type="match status" value="5"/>
</dbReference>
<dbReference type="OrthoDB" id="3561125at2759"/>
<evidence type="ECO:0000256" key="1">
    <source>
        <dbReference type="ARBA" id="ARBA00022723"/>
    </source>
</evidence>
<dbReference type="InterPro" id="IPR036236">
    <property type="entry name" value="Znf_C2H2_sf"/>
</dbReference>
<proteinExistence type="predicted"/>
<protein>
    <recommendedName>
        <fullName evidence="7">C2H2-type domain-containing protein</fullName>
    </recommendedName>
</protein>
<dbReference type="GO" id="GO:0008270">
    <property type="term" value="F:zinc ion binding"/>
    <property type="evidence" value="ECO:0007669"/>
    <property type="project" value="UniProtKB-KW"/>
</dbReference>
<dbReference type="Proteomes" id="UP000001307">
    <property type="component" value="Unassembled WGS sequence"/>
</dbReference>
<evidence type="ECO:0000256" key="2">
    <source>
        <dbReference type="ARBA" id="ARBA00022737"/>
    </source>
</evidence>
<name>E4X6X4_OIKDI</name>
<dbReference type="InParanoid" id="E4X6X4"/>
<evidence type="ECO:0000256" key="3">
    <source>
        <dbReference type="ARBA" id="ARBA00022771"/>
    </source>
</evidence>
<reference evidence="8" key="1">
    <citation type="journal article" date="2010" name="Science">
        <title>Plasticity of animal genome architecture unmasked by rapid evolution of a pelagic tunicate.</title>
        <authorList>
            <person name="Denoeud F."/>
            <person name="Henriet S."/>
            <person name="Mungpakdee S."/>
            <person name="Aury J.M."/>
            <person name="Da Silva C."/>
            <person name="Brinkmann H."/>
            <person name="Mikhaleva J."/>
            <person name="Olsen L.C."/>
            <person name="Jubin C."/>
            <person name="Canestro C."/>
            <person name="Bouquet J.M."/>
            <person name="Danks G."/>
            <person name="Poulain J."/>
            <person name="Campsteijn C."/>
            <person name="Adamski M."/>
            <person name="Cross I."/>
            <person name="Yadetie F."/>
            <person name="Muffato M."/>
            <person name="Louis A."/>
            <person name="Butcher S."/>
            <person name="Tsagkogeorga G."/>
            <person name="Konrad A."/>
            <person name="Singh S."/>
            <person name="Jensen M.F."/>
            <person name="Cong E.H."/>
            <person name="Eikeseth-Otteraa H."/>
            <person name="Noel B."/>
            <person name="Anthouard V."/>
            <person name="Porcel B.M."/>
            <person name="Kachouri-Lafond R."/>
            <person name="Nishino A."/>
            <person name="Ugolini M."/>
            <person name="Chourrout P."/>
            <person name="Nishida H."/>
            <person name="Aasland R."/>
            <person name="Huzurbazar S."/>
            <person name="Westhof E."/>
            <person name="Delsuc F."/>
            <person name="Lehrach H."/>
            <person name="Reinhardt R."/>
            <person name="Weissenbach J."/>
            <person name="Roy S.W."/>
            <person name="Artiguenave F."/>
            <person name="Postlethwait J.H."/>
            <person name="Manak J.R."/>
            <person name="Thompson E.M."/>
            <person name="Jaillon O."/>
            <person name="Du Pasquier L."/>
            <person name="Boudinot P."/>
            <person name="Liberles D.A."/>
            <person name="Volff J.N."/>
            <person name="Philippe H."/>
            <person name="Lenhard B."/>
            <person name="Roest Crollius H."/>
            <person name="Wincker P."/>
            <person name="Chourrout D."/>
        </authorList>
    </citation>
    <scope>NUCLEOTIDE SEQUENCE [LARGE SCALE GENOMIC DNA]</scope>
</reference>
<feature type="domain" description="C2H2-type" evidence="7">
    <location>
        <begin position="105"/>
        <end position="133"/>
    </location>
</feature>
<evidence type="ECO:0000313" key="8">
    <source>
        <dbReference type="EMBL" id="CBY07779.1"/>
    </source>
</evidence>
<keyword evidence="1" id="KW-0479">Metal-binding</keyword>
<keyword evidence="3 5" id="KW-0863">Zinc-finger</keyword>
<gene>
    <name evidence="8" type="ORF">GSOID_T00003131001</name>
</gene>
<dbReference type="InterPro" id="IPR013087">
    <property type="entry name" value="Znf_C2H2_type"/>
</dbReference>
<feature type="domain" description="C2H2-type" evidence="7">
    <location>
        <begin position="76"/>
        <end position="104"/>
    </location>
</feature>
<dbReference type="Pfam" id="PF00096">
    <property type="entry name" value="zf-C2H2"/>
    <property type="match status" value="5"/>
</dbReference>
<dbReference type="SMART" id="SM00355">
    <property type="entry name" value="ZnF_C2H2"/>
    <property type="match status" value="5"/>
</dbReference>
<dbReference type="PROSITE" id="PS50157">
    <property type="entry name" value="ZINC_FINGER_C2H2_2"/>
    <property type="match status" value="5"/>
</dbReference>
<feature type="region of interest" description="Disordered" evidence="6">
    <location>
        <begin position="25"/>
        <end position="48"/>
    </location>
</feature>
<evidence type="ECO:0000256" key="5">
    <source>
        <dbReference type="PROSITE-ProRule" id="PRU00042"/>
    </source>
</evidence>
<keyword evidence="2" id="KW-0677">Repeat</keyword>
<evidence type="ECO:0000256" key="4">
    <source>
        <dbReference type="ARBA" id="ARBA00022833"/>
    </source>
</evidence>
<keyword evidence="4" id="KW-0862">Zinc</keyword>
<sequence>MDKSINLCEYSPASDEESISLSLKTPNSVCTSRNPSSDLDEQDFISTGNEEKLAEEQKKWVKDGPQTSKSTNPKKYFCTECDRGFTTFGNMRRHQQIAHGGRKQFKCEICDKEFVENQSLQVHIKCVHLGIKDFECAFCGKTCGTKSALKSHVLKVHGNSKLILKKTVKCYICDATFHHSGNLKRHINNFHQNIFNWQCETCGKKLKSKQSLQLHIRTQHSTSKQYPCELCYGERLLAAGSSISPIQETIFTTKGGLLNHLSSSAHRDNPRLHDAIAKVTAGGANVKVEFLEKIVEKSVPLQFSDKSSARANENSSLNKQEWWCELCYGFMDSNDFPDKAIVSLFKNKNSLLSHLNSIAHKNDPRLPAILSKIALRSNNEIKSIQNIQSFKKLDPEPQKSVPHNYAEESMEICVKEEPSEENYVTEIVTVKEEIMDEDDLPLTKAVVLAKDNCPSRLSINQPKVPKVFLNSRLPKVQVKLADSSILRKIKFKPLSILGTSGPVLIRPQPTSEEFVVKEENVSDDDDFFVQN</sequence>
<dbReference type="GO" id="GO:0005634">
    <property type="term" value="C:nucleus"/>
    <property type="evidence" value="ECO:0007669"/>
    <property type="project" value="TreeGrafter"/>
</dbReference>
<dbReference type="EMBL" id="FN653027">
    <property type="protein sequence ID" value="CBY07779.1"/>
    <property type="molecule type" value="Genomic_DNA"/>
</dbReference>
<evidence type="ECO:0000256" key="6">
    <source>
        <dbReference type="SAM" id="MobiDB-lite"/>
    </source>
</evidence>
<dbReference type="Gene3D" id="3.30.160.60">
    <property type="entry name" value="Classic Zinc Finger"/>
    <property type="match status" value="3"/>
</dbReference>
<accession>E4X6X4</accession>
<dbReference type="PANTHER" id="PTHR24409">
    <property type="entry name" value="ZINC FINGER PROTEIN 142"/>
    <property type="match status" value="1"/>
</dbReference>